<organism evidence="3 4">
    <name type="scientific">Cronartium quercuum f. sp. fusiforme G11</name>
    <dbReference type="NCBI Taxonomy" id="708437"/>
    <lineage>
        <taxon>Eukaryota</taxon>
        <taxon>Fungi</taxon>
        <taxon>Dikarya</taxon>
        <taxon>Basidiomycota</taxon>
        <taxon>Pucciniomycotina</taxon>
        <taxon>Pucciniomycetes</taxon>
        <taxon>Pucciniales</taxon>
        <taxon>Coleosporiaceae</taxon>
        <taxon>Cronartium</taxon>
    </lineage>
</organism>
<comment type="caution">
    <text evidence="3">The sequence shown here is derived from an EMBL/GenBank/DDBJ whole genome shotgun (WGS) entry which is preliminary data.</text>
</comment>
<dbReference type="Proteomes" id="UP000886653">
    <property type="component" value="Unassembled WGS sequence"/>
</dbReference>
<proteinExistence type="predicted"/>
<dbReference type="AlphaFoldDB" id="A0A9P6N5M1"/>
<feature type="compositionally biased region" description="Polar residues" evidence="1">
    <location>
        <begin position="107"/>
        <end position="119"/>
    </location>
</feature>
<accession>A0A9P6N5M1</accession>
<reference evidence="3" key="1">
    <citation type="submission" date="2013-11" db="EMBL/GenBank/DDBJ databases">
        <title>Genome sequence of the fusiform rust pathogen reveals effectors for host alternation and coevolution with pine.</title>
        <authorList>
            <consortium name="DOE Joint Genome Institute"/>
            <person name="Smith K."/>
            <person name="Pendleton A."/>
            <person name="Kubisiak T."/>
            <person name="Anderson C."/>
            <person name="Salamov A."/>
            <person name="Aerts A."/>
            <person name="Riley R."/>
            <person name="Clum A."/>
            <person name="Lindquist E."/>
            <person name="Ence D."/>
            <person name="Campbell M."/>
            <person name="Kronenberg Z."/>
            <person name="Feau N."/>
            <person name="Dhillon B."/>
            <person name="Hamelin R."/>
            <person name="Burleigh J."/>
            <person name="Smith J."/>
            <person name="Yandell M."/>
            <person name="Nelson C."/>
            <person name="Grigoriev I."/>
            <person name="Davis J."/>
        </authorList>
    </citation>
    <scope>NUCLEOTIDE SEQUENCE</scope>
    <source>
        <strain evidence="3">G11</strain>
    </source>
</reference>
<feature type="region of interest" description="Disordered" evidence="1">
    <location>
        <begin position="91"/>
        <end position="119"/>
    </location>
</feature>
<sequence>MMSTKTRLATAFISALSIILRSAISPGLVNQIQIGPQNQIDLIPIKTYNNASFELPSPFRGLRPNAMNVTALAELLSLALLPYTEDNTIHSESVSDKGPVVDDPDSVSGTSMATGTSMQTGKIKDGSGLMWQSSGTLTKGGCPKTVLIKNCYTLKLSEDPSKNLDPGGRTPRQRIEFLTPGYADGSSATFTWNSYLDSTVTSTPKFFHLVQLYSRGEDGPVMSLDAKNQYASILDPLRCPSDCGDGTSMDLEAFKGRTISHALKVTFGPLGRMDYVLGDMATRQVELGYSMHGGSVGSQSTSLKFGTYRSAMNGMGSSLAYVGDFRSHT</sequence>
<feature type="signal peptide" evidence="2">
    <location>
        <begin position="1"/>
        <end position="31"/>
    </location>
</feature>
<dbReference type="EMBL" id="MU167527">
    <property type="protein sequence ID" value="KAG0139755.1"/>
    <property type="molecule type" value="Genomic_DNA"/>
</dbReference>
<keyword evidence="4" id="KW-1185">Reference proteome</keyword>
<dbReference type="OrthoDB" id="2538281at2759"/>
<keyword evidence="2" id="KW-0732">Signal</keyword>
<evidence type="ECO:0000313" key="3">
    <source>
        <dbReference type="EMBL" id="KAG0139755.1"/>
    </source>
</evidence>
<feature type="chain" id="PRO_5040367230" evidence="2">
    <location>
        <begin position="32"/>
        <end position="329"/>
    </location>
</feature>
<evidence type="ECO:0000256" key="2">
    <source>
        <dbReference type="SAM" id="SignalP"/>
    </source>
</evidence>
<name>A0A9P6N5M1_9BASI</name>
<evidence type="ECO:0000256" key="1">
    <source>
        <dbReference type="SAM" id="MobiDB-lite"/>
    </source>
</evidence>
<evidence type="ECO:0000313" key="4">
    <source>
        <dbReference type="Proteomes" id="UP000886653"/>
    </source>
</evidence>
<protein>
    <submittedName>
        <fullName evidence="3">Uncharacterized protein</fullName>
    </submittedName>
</protein>
<gene>
    <name evidence="3" type="ORF">CROQUDRAFT_666043</name>
</gene>